<feature type="domain" description="PAC" evidence="7">
    <location>
        <begin position="227"/>
        <end position="279"/>
    </location>
</feature>
<dbReference type="eggNOG" id="COG5001">
    <property type="taxonomic scope" value="Bacteria"/>
</dbReference>
<dbReference type="Pfam" id="PF08447">
    <property type="entry name" value="PAS_3"/>
    <property type="match status" value="2"/>
</dbReference>
<protein>
    <recommendedName>
        <fullName evidence="2">histidine kinase</fullName>
        <ecNumber evidence="2">2.7.13.3</ecNumber>
    </recommendedName>
</protein>
<dbReference type="CDD" id="cd00130">
    <property type="entry name" value="PAS"/>
    <property type="match status" value="2"/>
</dbReference>
<accession>A0A098L959</accession>
<dbReference type="AlphaFoldDB" id="A0A098L959"/>
<dbReference type="PROSITE" id="PS50112">
    <property type="entry name" value="PAS"/>
    <property type="match status" value="1"/>
</dbReference>
<reference evidence="8 9" key="1">
    <citation type="submission" date="2014-09" db="EMBL/GenBank/DDBJ databases">
        <title>Sporocytophaga myxococcoides PG-01 genome sequencing.</title>
        <authorList>
            <person name="Liu L."/>
            <person name="Gao P.J."/>
            <person name="Chen G.J."/>
            <person name="Wang L.S."/>
        </authorList>
    </citation>
    <scope>NUCLEOTIDE SEQUENCE [LARGE SCALE GENOMIC DNA]</scope>
    <source>
        <strain evidence="8 9">PG-01</strain>
    </source>
</reference>
<keyword evidence="9" id="KW-1185">Reference proteome</keyword>
<dbReference type="InterPro" id="IPR000700">
    <property type="entry name" value="PAS-assoc_C"/>
</dbReference>
<dbReference type="InterPro" id="IPR000014">
    <property type="entry name" value="PAS"/>
</dbReference>
<name>A0A098L959_9BACT</name>
<comment type="catalytic activity">
    <reaction evidence="1">
        <text>ATP + protein L-histidine = ADP + protein N-phospho-L-histidine.</text>
        <dbReference type="EC" id="2.7.13.3"/>
    </reaction>
</comment>
<dbReference type="PANTHER" id="PTHR43304:SF1">
    <property type="entry name" value="PAC DOMAIN-CONTAINING PROTEIN"/>
    <property type="match status" value="1"/>
</dbReference>
<evidence type="ECO:0000313" key="9">
    <source>
        <dbReference type="Proteomes" id="UP000030185"/>
    </source>
</evidence>
<dbReference type="Gene3D" id="3.30.450.20">
    <property type="entry name" value="PAS domain"/>
    <property type="match status" value="3"/>
</dbReference>
<keyword evidence="3" id="KW-0597">Phosphoprotein</keyword>
<evidence type="ECO:0000256" key="5">
    <source>
        <dbReference type="ARBA" id="ARBA00022777"/>
    </source>
</evidence>
<keyword evidence="5" id="KW-0418">Kinase</keyword>
<dbReference type="Proteomes" id="UP000030185">
    <property type="component" value="Unassembled WGS sequence"/>
</dbReference>
<dbReference type="InterPro" id="IPR052162">
    <property type="entry name" value="Sensor_kinase/Photoreceptor"/>
</dbReference>
<dbReference type="GO" id="GO:0004673">
    <property type="term" value="F:protein histidine kinase activity"/>
    <property type="evidence" value="ECO:0007669"/>
    <property type="project" value="UniProtKB-EC"/>
</dbReference>
<feature type="domain" description="PAS" evidence="6">
    <location>
        <begin position="279"/>
        <end position="352"/>
    </location>
</feature>
<evidence type="ECO:0000256" key="3">
    <source>
        <dbReference type="ARBA" id="ARBA00022553"/>
    </source>
</evidence>
<sequence length="405" mass="47526">MCIILFNMRERLEEKLVNEAGIFSTVFESVEQGILLFKVIRDSSNQIIDFEYILVNRWAELLLGNTRTYLIGKRQLEEYPYLKDVGVFDSQVKVIETGESIKTDFYYGFQGLNKWYKNGMIKISETELIVTFDDITKQKEADIELENLQSIILQSQALGKIGSYEWNFVTRKLTLSPEMIEILCSGTIKNIDAITLETHPFEEFIHPDDREKADQTIKKAIFDHQPYDIEYKILCPGNLIKYVWSRGKVFYNNQGKPIKIISTVLDISEWKRSKHEIQKKEILLTLAEGMANLGSYEFDIENKSAIWSDQLFRIYGYEPNEFEPKEDNLFMMVHPEDKDYIKELFTETVFHEDEFEYEFKFMRKDSSPGVSYGKARVIRNENNQIIKITGFVQDITEKVKILEQL</sequence>
<dbReference type="NCBIfam" id="TIGR00229">
    <property type="entry name" value="sensory_box"/>
    <property type="match status" value="1"/>
</dbReference>
<evidence type="ECO:0000259" key="7">
    <source>
        <dbReference type="PROSITE" id="PS50113"/>
    </source>
</evidence>
<evidence type="ECO:0000256" key="4">
    <source>
        <dbReference type="ARBA" id="ARBA00022679"/>
    </source>
</evidence>
<dbReference type="SMART" id="SM00086">
    <property type="entry name" value="PAC"/>
    <property type="match status" value="2"/>
</dbReference>
<evidence type="ECO:0000256" key="1">
    <source>
        <dbReference type="ARBA" id="ARBA00000085"/>
    </source>
</evidence>
<dbReference type="PANTHER" id="PTHR43304">
    <property type="entry name" value="PHYTOCHROME-LIKE PROTEIN CPH1"/>
    <property type="match status" value="1"/>
</dbReference>
<dbReference type="STRING" id="153721.MYP_353"/>
<dbReference type="EC" id="2.7.13.3" evidence="2"/>
<dbReference type="InterPro" id="IPR001610">
    <property type="entry name" value="PAC"/>
</dbReference>
<dbReference type="InterPro" id="IPR035965">
    <property type="entry name" value="PAS-like_dom_sf"/>
</dbReference>
<proteinExistence type="predicted"/>
<dbReference type="EMBL" id="BBLT01000001">
    <property type="protein sequence ID" value="GAL83127.1"/>
    <property type="molecule type" value="Genomic_DNA"/>
</dbReference>
<gene>
    <name evidence="8" type="ORF">MYP_353</name>
</gene>
<evidence type="ECO:0000313" key="8">
    <source>
        <dbReference type="EMBL" id="GAL83127.1"/>
    </source>
</evidence>
<dbReference type="InterPro" id="IPR013655">
    <property type="entry name" value="PAS_fold_3"/>
</dbReference>
<comment type="caution">
    <text evidence="8">The sequence shown here is derived from an EMBL/GenBank/DDBJ whole genome shotgun (WGS) entry which is preliminary data.</text>
</comment>
<dbReference type="SUPFAM" id="SSF55785">
    <property type="entry name" value="PYP-like sensor domain (PAS domain)"/>
    <property type="match status" value="2"/>
</dbReference>
<dbReference type="PROSITE" id="PS50113">
    <property type="entry name" value="PAC"/>
    <property type="match status" value="2"/>
</dbReference>
<evidence type="ECO:0000256" key="2">
    <source>
        <dbReference type="ARBA" id="ARBA00012438"/>
    </source>
</evidence>
<dbReference type="Gene3D" id="2.10.70.100">
    <property type="match status" value="2"/>
</dbReference>
<organism evidence="8 9">
    <name type="scientific">Sporocytophaga myxococcoides</name>
    <dbReference type="NCBI Taxonomy" id="153721"/>
    <lineage>
        <taxon>Bacteria</taxon>
        <taxon>Pseudomonadati</taxon>
        <taxon>Bacteroidota</taxon>
        <taxon>Cytophagia</taxon>
        <taxon>Cytophagales</taxon>
        <taxon>Cytophagaceae</taxon>
        <taxon>Sporocytophaga</taxon>
    </lineage>
</organism>
<keyword evidence="4" id="KW-0808">Transferase</keyword>
<feature type="domain" description="PAC" evidence="7">
    <location>
        <begin position="355"/>
        <end position="405"/>
    </location>
</feature>
<evidence type="ECO:0000259" key="6">
    <source>
        <dbReference type="PROSITE" id="PS50112"/>
    </source>
</evidence>